<evidence type="ECO:0000313" key="1">
    <source>
        <dbReference type="EMBL" id="KYQ49528.1"/>
    </source>
</evidence>
<proteinExistence type="predicted"/>
<organism evidence="1 2">
    <name type="scientific">Mycetomoellerius zeteki</name>
    <dbReference type="NCBI Taxonomy" id="64791"/>
    <lineage>
        <taxon>Eukaryota</taxon>
        <taxon>Metazoa</taxon>
        <taxon>Ecdysozoa</taxon>
        <taxon>Arthropoda</taxon>
        <taxon>Hexapoda</taxon>
        <taxon>Insecta</taxon>
        <taxon>Pterygota</taxon>
        <taxon>Neoptera</taxon>
        <taxon>Endopterygota</taxon>
        <taxon>Hymenoptera</taxon>
        <taxon>Apocrita</taxon>
        <taxon>Aculeata</taxon>
        <taxon>Formicoidea</taxon>
        <taxon>Formicidae</taxon>
        <taxon>Myrmicinae</taxon>
        <taxon>Mycetomoellerius</taxon>
    </lineage>
</organism>
<dbReference type="Proteomes" id="UP000075809">
    <property type="component" value="Unassembled WGS sequence"/>
</dbReference>
<evidence type="ECO:0000313" key="2">
    <source>
        <dbReference type="Proteomes" id="UP000075809"/>
    </source>
</evidence>
<name>A0A151WNY7_9HYME</name>
<dbReference type="STRING" id="64791.A0A151WNY7"/>
<dbReference type="EMBL" id="KQ982899">
    <property type="protein sequence ID" value="KYQ49528.1"/>
    <property type="molecule type" value="Genomic_DNA"/>
</dbReference>
<protein>
    <submittedName>
        <fullName evidence="1">Uncharacterized protein</fullName>
    </submittedName>
</protein>
<keyword evidence="2" id="KW-1185">Reference proteome</keyword>
<sequence length="139" mass="15862">MQKLKRYVRKADKPLQVVRRYVEQEINSSSVSSTILLNSVLTHLNLMSLHYDGPLILDCKNPQYKMVRYNEIVIKAESLADSCCDLNDGTIVSVANIAYCTKRNVPVIIGHELVRKEDLFNVPCPFSLLEFILCIYAQI</sequence>
<accession>A0A151WNY7</accession>
<dbReference type="AlphaFoldDB" id="A0A151WNY7"/>
<reference evidence="1 2" key="1">
    <citation type="submission" date="2015-09" db="EMBL/GenBank/DDBJ databases">
        <title>Trachymyrmex zeteki WGS genome.</title>
        <authorList>
            <person name="Nygaard S."/>
            <person name="Hu H."/>
            <person name="Boomsma J."/>
            <person name="Zhang G."/>
        </authorList>
    </citation>
    <scope>NUCLEOTIDE SEQUENCE [LARGE SCALE GENOMIC DNA]</scope>
    <source>
        <strain evidence="1">Tzet28-1</strain>
        <tissue evidence="1">Whole body</tissue>
    </source>
</reference>
<gene>
    <name evidence="1" type="ORF">ALC60_11406</name>
</gene>